<dbReference type="SMART" id="SM00853">
    <property type="entry name" value="MutL_C"/>
    <property type="match status" value="1"/>
</dbReference>
<dbReference type="GO" id="GO:0016887">
    <property type="term" value="F:ATP hydrolysis activity"/>
    <property type="evidence" value="ECO:0007669"/>
    <property type="project" value="InterPro"/>
</dbReference>
<dbReference type="Pfam" id="PF08676">
    <property type="entry name" value="MutL_C"/>
    <property type="match status" value="1"/>
</dbReference>
<dbReference type="AlphaFoldDB" id="A0A381TGD5"/>
<feature type="domain" description="DNA mismatch repair protein S5" evidence="6">
    <location>
        <begin position="216"/>
        <end position="334"/>
    </location>
</feature>
<dbReference type="GO" id="GO:0030983">
    <property type="term" value="F:mismatched DNA binding"/>
    <property type="evidence" value="ECO:0007669"/>
    <property type="project" value="InterPro"/>
</dbReference>
<dbReference type="InterPro" id="IPR042120">
    <property type="entry name" value="MutL_C_dimsub"/>
</dbReference>
<dbReference type="InterPro" id="IPR037198">
    <property type="entry name" value="MutL_C_sf"/>
</dbReference>
<proteinExistence type="inferred from homology"/>
<dbReference type="PROSITE" id="PS00058">
    <property type="entry name" value="DNA_MISMATCH_REPAIR_1"/>
    <property type="match status" value="1"/>
</dbReference>
<dbReference type="GO" id="GO:0032300">
    <property type="term" value="C:mismatch repair complex"/>
    <property type="evidence" value="ECO:0007669"/>
    <property type="project" value="InterPro"/>
</dbReference>
<dbReference type="PANTHER" id="PTHR10073">
    <property type="entry name" value="DNA MISMATCH REPAIR PROTEIN MLH, PMS, MUTL"/>
    <property type="match status" value="1"/>
</dbReference>
<dbReference type="GO" id="GO:0005524">
    <property type="term" value="F:ATP binding"/>
    <property type="evidence" value="ECO:0007669"/>
    <property type="project" value="InterPro"/>
</dbReference>
<dbReference type="SMART" id="SM01340">
    <property type="entry name" value="DNA_mis_repair"/>
    <property type="match status" value="1"/>
</dbReference>
<name>A0A381TGD5_9ZZZZ</name>
<dbReference type="HAMAP" id="MF_00149">
    <property type="entry name" value="DNA_mis_repair"/>
    <property type="match status" value="1"/>
</dbReference>
<dbReference type="InterPro" id="IPR014762">
    <property type="entry name" value="DNA_mismatch_repair_CS"/>
</dbReference>
<dbReference type="InterPro" id="IPR013507">
    <property type="entry name" value="DNA_mismatch_S5_2-like"/>
</dbReference>
<evidence type="ECO:0008006" key="8">
    <source>
        <dbReference type="Google" id="ProtNLM"/>
    </source>
</evidence>
<dbReference type="InterPro" id="IPR042121">
    <property type="entry name" value="MutL_C_regsub"/>
</dbReference>
<evidence type="ECO:0000256" key="1">
    <source>
        <dbReference type="ARBA" id="ARBA00006082"/>
    </source>
</evidence>
<evidence type="ECO:0000259" key="5">
    <source>
        <dbReference type="SMART" id="SM00853"/>
    </source>
</evidence>
<dbReference type="InterPro" id="IPR002099">
    <property type="entry name" value="MutL/Mlh/PMS"/>
</dbReference>
<dbReference type="SUPFAM" id="SSF118116">
    <property type="entry name" value="DNA mismatch repair protein MutL"/>
    <property type="match status" value="1"/>
</dbReference>
<evidence type="ECO:0000256" key="4">
    <source>
        <dbReference type="SAM" id="MobiDB-lite"/>
    </source>
</evidence>
<feature type="domain" description="MutL C-terminal dimerisation" evidence="5">
    <location>
        <begin position="467"/>
        <end position="610"/>
    </location>
</feature>
<dbReference type="CDD" id="cd00782">
    <property type="entry name" value="MutL_Trans"/>
    <property type="match status" value="1"/>
</dbReference>
<keyword evidence="2" id="KW-0227">DNA damage</keyword>
<dbReference type="InterPro" id="IPR014790">
    <property type="entry name" value="MutL_C"/>
</dbReference>
<evidence type="ECO:0000259" key="6">
    <source>
        <dbReference type="SMART" id="SM01340"/>
    </source>
</evidence>
<dbReference type="InterPro" id="IPR038973">
    <property type="entry name" value="MutL/Mlh/Pms-like"/>
</dbReference>
<keyword evidence="3" id="KW-0234">DNA repair</keyword>
<protein>
    <recommendedName>
        <fullName evidence="8">DNA mismatch repair protein S5 domain-containing protein</fullName>
    </recommendedName>
</protein>
<feature type="region of interest" description="Disordered" evidence="4">
    <location>
        <begin position="373"/>
        <end position="404"/>
    </location>
</feature>
<dbReference type="GO" id="GO:0006298">
    <property type="term" value="P:mismatch repair"/>
    <property type="evidence" value="ECO:0007669"/>
    <property type="project" value="InterPro"/>
</dbReference>
<dbReference type="CDD" id="cd16926">
    <property type="entry name" value="HATPase_MutL-MLH-PMS-like"/>
    <property type="match status" value="1"/>
</dbReference>
<dbReference type="GO" id="GO:0140664">
    <property type="term" value="F:ATP-dependent DNA damage sensor activity"/>
    <property type="evidence" value="ECO:0007669"/>
    <property type="project" value="InterPro"/>
</dbReference>
<dbReference type="FunFam" id="3.30.565.10:FF:000003">
    <property type="entry name" value="DNA mismatch repair endonuclease MutL"/>
    <property type="match status" value="1"/>
</dbReference>
<dbReference type="NCBIfam" id="TIGR00585">
    <property type="entry name" value="mutl"/>
    <property type="match status" value="1"/>
</dbReference>
<dbReference type="Pfam" id="PF13589">
    <property type="entry name" value="HATPase_c_3"/>
    <property type="match status" value="1"/>
</dbReference>
<organism evidence="7">
    <name type="scientific">marine metagenome</name>
    <dbReference type="NCBI Taxonomy" id="408172"/>
    <lineage>
        <taxon>unclassified sequences</taxon>
        <taxon>metagenomes</taxon>
        <taxon>ecological metagenomes</taxon>
    </lineage>
</organism>
<dbReference type="InterPro" id="IPR036890">
    <property type="entry name" value="HATPase_C_sf"/>
</dbReference>
<dbReference type="Pfam" id="PF01119">
    <property type="entry name" value="DNA_mis_repair"/>
    <property type="match status" value="1"/>
</dbReference>
<dbReference type="Gene3D" id="3.30.565.10">
    <property type="entry name" value="Histidine kinase-like ATPase, C-terminal domain"/>
    <property type="match status" value="1"/>
</dbReference>
<reference evidence="7" key="1">
    <citation type="submission" date="2018-05" db="EMBL/GenBank/DDBJ databases">
        <authorList>
            <person name="Lanie J.A."/>
            <person name="Ng W.-L."/>
            <person name="Kazmierczak K.M."/>
            <person name="Andrzejewski T.M."/>
            <person name="Davidsen T.M."/>
            <person name="Wayne K.J."/>
            <person name="Tettelin H."/>
            <person name="Glass J.I."/>
            <person name="Rusch D."/>
            <person name="Podicherti R."/>
            <person name="Tsui H.-C.T."/>
            <person name="Winkler M.E."/>
        </authorList>
    </citation>
    <scope>NUCLEOTIDE SEQUENCE</scope>
</reference>
<dbReference type="PANTHER" id="PTHR10073:SF12">
    <property type="entry name" value="DNA MISMATCH REPAIR PROTEIN MLH1"/>
    <property type="match status" value="1"/>
</dbReference>
<dbReference type="Gene3D" id="3.30.230.10">
    <property type="match status" value="1"/>
</dbReference>
<dbReference type="Gene3D" id="3.30.1540.20">
    <property type="entry name" value="MutL, C-terminal domain, dimerisation subdomain"/>
    <property type="match status" value="1"/>
</dbReference>
<dbReference type="InterPro" id="IPR014721">
    <property type="entry name" value="Ribsml_uS5_D2-typ_fold_subgr"/>
</dbReference>
<accession>A0A381TGD5</accession>
<comment type="similarity">
    <text evidence="1">Belongs to the DNA mismatch repair MutL/HexB family.</text>
</comment>
<dbReference type="Gene3D" id="3.30.1370.100">
    <property type="entry name" value="MutL, C-terminal domain, regulatory subdomain"/>
    <property type="match status" value="1"/>
</dbReference>
<dbReference type="InterPro" id="IPR020667">
    <property type="entry name" value="DNA_mismatch_repair_MutL"/>
</dbReference>
<dbReference type="InterPro" id="IPR020568">
    <property type="entry name" value="Ribosomal_Su5_D2-typ_SF"/>
</dbReference>
<evidence type="ECO:0000256" key="3">
    <source>
        <dbReference type="ARBA" id="ARBA00023204"/>
    </source>
</evidence>
<gene>
    <name evidence="7" type="ORF">METZ01_LOCUS66681</name>
</gene>
<dbReference type="SUPFAM" id="SSF55874">
    <property type="entry name" value="ATPase domain of HSP90 chaperone/DNA topoisomerase II/histidine kinase"/>
    <property type="match status" value="1"/>
</dbReference>
<evidence type="ECO:0000313" key="7">
    <source>
        <dbReference type="EMBL" id="SVA13827.1"/>
    </source>
</evidence>
<dbReference type="EMBL" id="UINC01004370">
    <property type="protein sequence ID" value="SVA13827.1"/>
    <property type="molecule type" value="Genomic_DNA"/>
</dbReference>
<dbReference type="SUPFAM" id="SSF54211">
    <property type="entry name" value="Ribosomal protein S5 domain 2-like"/>
    <property type="match status" value="1"/>
</dbReference>
<evidence type="ECO:0000256" key="2">
    <source>
        <dbReference type="ARBA" id="ARBA00022763"/>
    </source>
</evidence>
<sequence>MPKTTSTKKSVRILPESLINKIAAGEVVERPASVVKELLENSIDAGATDIHVTVKNGGKDLISILDNGCGMNEADAQLAVERHATSKIIDENDLFRIQTLGFRGEALAAIASVSHFELLTCEDENQGATRIFIKGGYLEQMGKIGFPQGTKITVERLFYNTPARLKFLKTTATELQHIQQHLVQKSLAHPHIHFRLTHNRQLLLNLSGGQQLQTRIQQLFGEEFKEILMTVKHEETYLQYSGFISFPSKPRTSRRWQYIFVNDRNVKSPAVNHGIYGGYGTFLGKGQHPVFFLNLKIDPTEIDVNVHPAKTEIRFRNSQLVHTILVDQISRALKDGASRRFFGREHSHSQMSRTEISGQIELPMEEALTLESQYSGMTFPKRKKRATESRELPPRGALKGKHSAELSTFAAEKPLAEISPVAQRRQNYDSSGILEASDSTPDNLPEHEIRNLRLLSPLPQIPQKIRVLGQFRKTYIMAENDAGLLMIEQRALHERLLYDFYTEALQKKEVALQTFQASLLIELSPQGSVLLEQSLEHLELCGFAVSPFGGSSFAVNTIPEIQHVEQVEKVIRGIVDRLALFGKRSQAEEIIRDICEVVTTNAALPAGQELSLTEMGILLAQWEEMGSPMASLKDVPLLVEFSMQELERRLKR</sequence>